<dbReference type="AlphaFoldDB" id="E1RCR1"/>
<keyword evidence="3" id="KW-1185">Reference proteome</keyword>
<dbReference type="CDD" id="cd00090">
    <property type="entry name" value="HTH_ARSR"/>
    <property type="match status" value="1"/>
</dbReference>
<evidence type="ECO:0000259" key="1">
    <source>
        <dbReference type="PROSITE" id="PS50995"/>
    </source>
</evidence>
<dbReference type="OrthoDB" id="166070at2"/>
<dbReference type="InterPro" id="IPR036390">
    <property type="entry name" value="WH_DNA-bd_sf"/>
</dbReference>
<dbReference type="eggNOG" id="COG1846">
    <property type="taxonomic scope" value="Bacteria"/>
</dbReference>
<dbReference type="Gene3D" id="1.10.10.10">
    <property type="entry name" value="Winged helix-like DNA-binding domain superfamily/Winged helix DNA-binding domain"/>
    <property type="match status" value="1"/>
</dbReference>
<dbReference type="Pfam" id="PF01047">
    <property type="entry name" value="MarR"/>
    <property type="match status" value="1"/>
</dbReference>
<sequence length="158" mass="18083">MPEHYDISYDVLVTLRRIIRAIDMHSKRLGKEYGLTGPQLMILKEIRSGTDITIGHVAKKVSLSQATVTNIIDRLEKRGMVTRERSTLDKRRVIVRTTDKAEEILKTNPSVLQADFINSFQTLETWEQNLILSSLQRIATMMGAEHISFPEEEVGQFI</sequence>
<dbReference type="InterPro" id="IPR000835">
    <property type="entry name" value="HTH_MarR-typ"/>
</dbReference>
<dbReference type="SUPFAM" id="SSF46785">
    <property type="entry name" value="Winged helix' DNA-binding domain"/>
    <property type="match status" value="1"/>
</dbReference>
<reference evidence="2 3" key="1">
    <citation type="journal article" date="2010" name="Stand. Genomic Sci.">
        <title>Complete genome sequence of Spirochaeta smaragdinae type strain (SEBR 4228).</title>
        <authorList>
            <person name="Mavromatis K."/>
            <person name="Yasawong M."/>
            <person name="Chertkov O."/>
            <person name="Lapidus A."/>
            <person name="Lucas S."/>
            <person name="Nolan M."/>
            <person name="Del Rio T.G."/>
            <person name="Tice H."/>
            <person name="Cheng J.F."/>
            <person name="Pitluck S."/>
            <person name="Liolios K."/>
            <person name="Ivanova N."/>
            <person name="Tapia R."/>
            <person name="Han C."/>
            <person name="Bruce D."/>
            <person name="Goodwin L."/>
            <person name="Pati A."/>
            <person name="Chen A."/>
            <person name="Palaniappan K."/>
            <person name="Land M."/>
            <person name="Hauser L."/>
            <person name="Chang Y.J."/>
            <person name="Jeffries C.D."/>
            <person name="Detter J.C."/>
            <person name="Rohde M."/>
            <person name="Brambilla E."/>
            <person name="Spring S."/>
            <person name="Goker M."/>
            <person name="Sikorski J."/>
            <person name="Woyke T."/>
            <person name="Bristow J."/>
            <person name="Eisen J.A."/>
            <person name="Markowitz V."/>
            <person name="Hugenholtz P."/>
            <person name="Klenk H.P."/>
            <person name="Kyrpides N.C."/>
        </authorList>
    </citation>
    <scope>NUCLEOTIDE SEQUENCE [LARGE SCALE GENOMIC DNA]</scope>
    <source>
        <strain evidence="3">DSM 11293 / JCM 15392 / SEBR 4228</strain>
    </source>
</reference>
<dbReference type="HOGENOM" id="CLU_083287_27_7_12"/>
<dbReference type="SMART" id="SM00347">
    <property type="entry name" value="HTH_MARR"/>
    <property type="match status" value="1"/>
</dbReference>
<dbReference type="PROSITE" id="PS50995">
    <property type="entry name" value="HTH_MARR_2"/>
    <property type="match status" value="1"/>
</dbReference>
<protein>
    <submittedName>
        <fullName evidence="2">Transcriptional regulator, MarR family</fullName>
    </submittedName>
</protein>
<dbReference type="GO" id="GO:0003700">
    <property type="term" value="F:DNA-binding transcription factor activity"/>
    <property type="evidence" value="ECO:0007669"/>
    <property type="project" value="InterPro"/>
</dbReference>
<dbReference type="InterPro" id="IPR011991">
    <property type="entry name" value="ArsR-like_HTH"/>
</dbReference>
<dbReference type="PRINTS" id="PR00598">
    <property type="entry name" value="HTHMARR"/>
</dbReference>
<accession>E1RCR1</accession>
<evidence type="ECO:0000313" key="2">
    <source>
        <dbReference type="EMBL" id="ADK80141.1"/>
    </source>
</evidence>
<evidence type="ECO:0000313" key="3">
    <source>
        <dbReference type="Proteomes" id="UP000002318"/>
    </source>
</evidence>
<dbReference type="GO" id="GO:0006950">
    <property type="term" value="P:response to stress"/>
    <property type="evidence" value="ECO:0007669"/>
    <property type="project" value="TreeGrafter"/>
</dbReference>
<dbReference type="STRING" id="573413.Spirs_1008"/>
<name>E1RCR1_SEDSS</name>
<proteinExistence type="predicted"/>
<dbReference type="PANTHER" id="PTHR33164:SF89">
    <property type="entry name" value="MARR FAMILY REGULATORY PROTEIN"/>
    <property type="match status" value="1"/>
</dbReference>
<dbReference type="PANTHER" id="PTHR33164">
    <property type="entry name" value="TRANSCRIPTIONAL REGULATOR, MARR FAMILY"/>
    <property type="match status" value="1"/>
</dbReference>
<dbReference type="EMBL" id="CP002116">
    <property type="protein sequence ID" value="ADK80141.1"/>
    <property type="molecule type" value="Genomic_DNA"/>
</dbReference>
<dbReference type="Proteomes" id="UP000002318">
    <property type="component" value="Chromosome"/>
</dbReference>
<dbReference type="KEGG" id="ssm:Spirs_1008"/>
<dbReference type="InterPro" id="IPR036388">
    <property type="entry name" value="WH-like_DNA-bd_sf"/>
</dbReference>
<gene>
    <name evidence="2" type="ordered locus">Spirs_1008</name>
</gene>
<feature type="domain" description="HTH marR-type" evidence="1">
    <location>
        <begin position="8"/>
        <end position="140"/>
    </location>
</feature>
<organism evidence="2 3">
    <name type="scientific">Sediminispirochaeta smaragdinae (strain DSM 11293 / JCM 15392 / SEBR 4228)</name>
    <name type="common">Spirochaeta smaragdinae</name>
    <dbReference type="NCBI Taxonomy" id="573413"/>
    <lineage>
        <taxon>Bacteria</taxon>
        <taxon>Pseudomonadati</taxon>
        <taxon>Spirochaetota</taxon>
        <taxon>Spirochaetia</taxon>
        <taxon>Spirochaetales</taxon>
        <taxon>Spirochaetaceae</taxon>
        <taxon>Sediminispirochaeta</taxon>
    </lineage>
</organism>
<dbReference type="InterPro" id="IPR039422">
    <property type="entry name" value="MarR/SlyA-like"/>
</dbReference>